<protein>
    <recommendedName>
        <fullName evidence="5">FH2 domain-containing protein</fullName>
    </recommendedName>
</protein>
<dbReference type="FunFam" id="6.10.30.50:FF:000001">
    <property type="entry name" value="Cytokinesis sepA protein"/>
    <property type="match status" value="1"/>
</dbReference>
<feature type="compositionally biased region" description="Basic and acidic residues" evidence="4">
    <location>
        <begin position="565"/>
        <end position="586"/>
    </location>
</feature>
<dbReference type="GO" id="GO:0051017">
    <property type="term" value="P:actin filament bundle assembly"/>
    <property type="evidence" value="ECO:0007669"/>
    <property type="project" value="TreeGrafter"/>
</dbReference>
<dbReference type="GO" id="GO:0005938">
    <property type="term" value="C:cell cortex"/>
    <property type="evidence" value="ECO:0007669"/>
    <property type="project" value="UniProtKB-ARBA"/>
</dbReference>
<dbReference type="PANTHER" id="PTHR47102:SF2">
    <property type="entry name" value="PROTEIN BNI1"/>
    <property type="match status" value="1"/>
</dbReference>
<dbReference type="FunFam" id="1.20.58.2220:FF:000006">
    <property type="entry name" value="Cytokinesis protein sepA"/>
    <property type="match status" value="1"/>
</dbReference>
<dbReference type="InterPro" id="IPR042201">
    <property type="entry name" value="FH2_Formin_sf"/>
</dbReference>
<dbReference type="GO" id="GO:0051016">
    <property type="term" value="P:barbed-end actin filament capping"/>
    <property type="evidence" value="ECO:0007669"/>
    <property type="project" value="TreeGrafter"/>
</dbReference>
<dbReference type="SUPFAM" id="SSF101447">
    <property type="entry name" value="Formin homology 2 domain (FH2 domain)"/>
    <property type="match status" value="1"/>
</dbReference>
<dbReference type="GO" id="GO:0000131">
    <property type="term" value="C:incipient cellular bud site"/>
    <property type="evidence" value="ECO:0007669"/>
    <property type="project" value="UniProtKB-ARBA"/>
</dbReference>
<dbReference type="SMART" id="SM00498">
    <property type="entry name" value="FH2"/>
    <property type="match status" value="1"/>
</dbReference>
<feature type="coiled-coil region" evidence="3">
    <location>
        <begin position="330"/>
        <end position="357"/>
    </location>
</feature>
<sequence>MPGTPGLGGMMPPPPPPMPGKMAGNFLASQPSYNAVPSLGLPVARPKKKLKALHWEKVDTPMTTHWAAHAPTAADKEEKYAELTRKGVLDEVEKLFMAKEIKQIGKSAGKKADKKQVISSDLMRTFQISLAKFSNYSVEKIVQMIIHCDKEVLDNSVVMDFLQKEDMCNVPENTAKLMAPYSKDWTGPNANKDDREQDPAELTREDQIYLQTAYELHHYWKSRMRALALTRTFEPEYDEISEKLKQVVSVSESLRDSVSLMNVLGLILDIGNYMNDSNKQASGFKLSSLARLGMVKDDKNESTFADLVERIVRTQYSEWENFTEDIAGVVTAQKLNVEQLQQDAKRYIDNVKNVQMSLDSGNLSDPKKFHPQDRVSQVVQRSMKDARRKAEQMQLYLEDMVRTYDDIMVFYGEDASDENARRDFFAKLAIFVTEWKKVEREEHSARTNPKAQRSLDETETCAVEDHWLFGWQAAAPQTRDQRDRRRRARLQNRHQVRVASGQKIPDPDEIPEAEEGLLSPESISEGLTSPDMLPPKEGSEDDVADRAAQLLQGMRGTDGVEDAAEADRRDSLRRARRRETADEERKARRRRREKASSVSEAPGEGDTTMLEDGEAQTAVATQDDDDEKITTPTTLVSPPSPEGTASKPIQLDD</sequence>
<organism evidence="6 7">
    <name type="scientific">Cudoniella acicularis</name>
    <dbReference type="NCBI Taxonomy" id="354080"/>
    <lineage>
        <taxon>Eukaryota</taxon>
        <taxon>Fungi</taxon>
        <taxon>Dikarya</taxon>
        <taxon>Ascomycota</taxon>
        <taxon>Pezizomycotina</taxon>
        <taxon>Leotiomycetes</taxon>
        <taxon>Helotiales</taxon>
        <taxon>Tricladiaceae</taxon>
        <taxon>Cudoniella</taxon>
    </lineage>
</organism>
<feature type="region of interest" description="Disordered" evidence="4">
    <location>
        <begin position="1"/>
        <end position="25"/>
    </location>
</feature>
<dbReference type="GO" id="GO:0032153">
    <property type="term" value="C:cell division site"/>
    <property type="evidence" value="ECO:0007669"/>
    <property type="project" value="UniProtKB-ARBA"/>
</dbReference>
<accession>A0A8H4QHS7</accession>
<dbReference type="PROSITE" id="PS51444">
    <property type="entry name" value="FH2"/>
    <property type="match status" value="1"/>
</dbReference>
<reference evidence="6 7" key="1">
    <citation type="submission" date="2020-03" db="EMBL/GenBank/DDBJ databases">
        <title>Draft Genome Sequence of Cudoniella acicularis.</title>
        <authorList>
            <person name="Buettner E."/>
            <person name="Kellner H."/>
        </authorList>
    </citation>
    <scope>NUCLEOTIDE SEQUENCE [LARGE SCALE GENOMIC DNA]</scope>
    <source>
        <strain evidence="6 7">DSM 108380</strain>
    </source>
</reference>
<feature type="region of interest" description="Disordered" evidence="4">
    <location>
        <begin position="181"/>
        <end position="201"/>
    </location>
</feature>
<keyword evidence="7" id="KW-1185">Reference proteome</keyword>
<evidence type="ECO:0000256" key="1">
    <source>
        <dbReference type="ARBA" id="ARBA00023054"/>
    </source>
</evidence>
<evidence type="ECO:0000313" key="6">
    <source>
        <dbReference type="EMBL" id="KAF4611329.1"/>
    </source>
</evidence>
<evidence type="ECO:0000259" key="5">
    <source>
        <dbReference type="PROSITE" id="PS51444"/>
    </source>
</evidence>
<dbReference type="PANTHER" id="PTHR47102">
    <property type="entry name" value="PROTEIN BNI1"/>
    <property type="match status" value="1"/>
</dbReference>
<keyword evidence="1 3" id="KW-0175">Coiled coil</keyword>
<evidence type="ECO:0000313" key="7">
    <source>
        <dbReference type="Proteomes" id="UP000566819"/>
    </source>
</evidence>
<dbReference type="GO" id="GO:0032991">
    <property type="term" value="C:protein-containing complex"/>
    <property type="evidence" value="ECO:0007669"/>
    <property type="project" value="UniProtKB-ARBA"/>
</dbReference>
<feature type="compositionally biased region" description="Basic and acidic residues" evidence="4">
    <location>
        <begin position="191"/>
        <end position="201"/>
    </location>
</feature>
<dbReference type="Gene3D" id="1.20.58.2220">
    <property type="entry name" value="Formin, FH2 domain"/>
    <property type="match status" value="1"/>
</dbReference>
<feature type="region of interest" description="Disordered" evidence="4">
    <location>
        <begin position="474"/>
        <end position="653"/>
    </location>
</feature>
<evidence type="ECO:0000256" key="2">
    <source>
        <dbReference type="ARBA" id="ARBA00037935"/>
    </source>
</evidence>
<dbReference type="GO" id="GO:1903475">
    <property type="term" value="P:mitotic actomyosin contractile ring assembly"/>
    <property type="evidence" value="ECO:0007669"/>
    <property type="project" value="TreeGrafter"/>
</dbReference>
<evidence type="ECO:0000256" key="3">
    <source>
        <dbReference type="SAM" id="Coils"/>
    </source>
</evidence>
<dbReference type="Pfam" id="PF02181">
    <property type="entry name" value="FH2"/>
    <property type="match status" value="1"/>
</dbReference>
<dbReference type="GO" id="GO:0005856">
    <property type="term" value="C:cytoskeleton"/>
    <property type="evidence" value="ECO:0007669"/>
    <property type="project" value="UniProtKB-ARBA"/>
</dbReference>
<proteinExistence type="inferred from homology"/>
<dbReference type="GO" id="GO:0030010">
    <property type="term" value="P:establishment of cell polarity"/>
    <property type="evidence" value="ECO:0007669"/>
    <property type="project" value="UniProtKB-ARBA"/>
</dbReference>
<dbReference type="AlphaFoldDB" id="A0A8H4QHS7"/>
<dbReference type="Proteomes" id="UP000566819">
    <property type="component" value="Unassembled WGS sequence"/>
</dbReference>
<dbReference type="InterPro" id="IPR015425">
    <property type="entry name" value="FH2_Formin"/>
</dbReference>
<evidence type="ECO:0000256" key="4">
    <source>
        <dbReference type="SAM" id="MobiDB-lite"/>
    </source>
</evidence>
<gene>
    <name evidence="6" type="ORF">G7Y89_g15684</name>
</gene>
<dbReference type="InterPro" id="IPR051661">
    <property type="entry name" value="Actin_filament_regulator"/>
</dbReference>
<dbReference type="GO" id="GO:0043332">
    <property type="term" value="C:mating projection tip"/>
    <property type="evidence" value="ECO:0007669"/>
    <property type="project" value="TreeGrafter"/>
</dbReference>
<dbReference type="OrthoDB" id="1104827at2759"/>
<comment type="similarity">
    <text evidence="2">Belongs to the formin homology family. BNI1 subfamily.</text>
</comment>
<dbReference type="Gene3D" id="6.10.30.50">
    <property type="match status" value="1"/>
</dbReference>
<feature type="compositionally biased region" description="Basic residues" evidence="4">
    <location>
        <begin position="484"/>
        <end position="496"/>
    </location>
</feature>
<name>A0A8H4QHS7_9HELO</name>
<dbReference type="EMBL" id="JAAMPI010002599">
    <property type="protein sequence ID" value="KAF4611329.1"/>
    <property type="molecule type" value="Genomic_DNA"/>
</dbReference>
<comment type="caution">
    <text evidence="6">The sequence shown here is derived from an EMBL/GenBank/DDBJ whole genome shotgun (WGS) entry which is preliminary data.</text>
</comment>
<dbReference type="GO" id="GO:0005934">
    <property type="term" value="C:cellular bud tip"/>
    <property type="evidence" value="ECO:0007669"/>
    <property type="project" value="UniProtKB-ARBA"/>
</dbReference>
<dbReference type="GO" id="GO:0033554">
    <property type="term" value="P:cellular response to stress"/>
    <property type="evidence" value="ECO:0007669"/>
    <property type="project" value="UniProtKB-ARBA"/>
</dbReference>
<feature type="domain" description="FH2" evidence="5">
    <location>
        <begin position="40"/>
        <end position="461"/>
    </location>
</feature>